<keyword evidence="2" id="KW-1185">Reference proteome</keyword>
<evidence type="ECO:0000313" key="2">
    <source>
        <dbReference type="Proteomes" id="UP000249922"/>
    </source>
</evidence>
<reference evidence="1 2" key="1">
    <citation type="submission" date="2018-06" db="EMBL/GenBank/DDBJ databases">
        <title>Complete genome sequence of Paracoccus mutanolyticus strain RSP-02 isolated from cellulosic waste.</title>
        <authorList>
            <person name="Amrutha R.N."/>
            <person name="Shrivastav A."/>
            <person name="Buddana S.K."/>
            <person name="Deshpande U."/>
            <person name="Prakasham R.S."/>
        </authorList>
    </citation>
    <scope>NUCLEOTIDE SEQUENCE [LARGE SCALE GENOMIC DNA]</scope>
    <source>
        <strain evidence="1 2">RSP-02</strain>
    </source>
</reference>
<protein>
    <submittedName>
        <fullName evidence="1">Uncharacterized protein</fullName>
    </submittedName>
</protein>
<dbReference type="Proteomes" id="UP000249922">
    <property type="component" value="Chromosome"/>
</dbReference>
<evidence type="ECO:0000313" key="1">
    <source>
        <dbReference type="EMBL" id="AWX92760.1"/>
    </source>
</evidence>
<accession>A0ABN5M5N0</accession>
<gene>
    <name evidence="1" type="ORF">DPM13_05015</name>
</gene>
<organism evidence="1 2">
    <name type="scientific">Paracoccus mutanolyticus</name>
    <dbReference type="NCBI Taxonomy" id="1499308"/>
    <lineage>
        <taxon>Bacteria</taxon>
        <taxon>Pseudomonadati</taxon>
        <taxon>Pseudomonadota</taxon>
        <taxon>Alphaproteobacteria</taxon>
        <taxon>Rhodobacterales</taxon>
        <taxon>Paracoccaceae</taxon>
        <taxon>Paracoccus</taxon>
    </lineage>
</organism>
<sequence>MPYLFQAGSGACVEAAKWALAGPIPIGQSIGEARPLAWATTGRAIFHEDAARLLGLGAE</sequence>
<proteinExistence type="predicted"/>
<dbReference type="EMBL" id="CP030239">
    <property type="protein sequence ID" value="AWX92760.1"/>
    <property type="molecule type" value="Genomic_DNA"/>
</dbReference>
<name>A0ABN5M5N0_9RHOB</name>